<protein>
    <submittedName>
        <fullName evidence="1">Uncharacterized protein</fullName>
    </submittedName>
</protein>
<accession>A0A1V6PWF6</accession>
<organism evidence="1 2">
    <name type="scientific">Penicillium antarcticum</name>
    <dbReference type="NCBI Taxonomy" id="416450"/>
    <lineage>
        <taxon>Eukaryota</taxon>
        <taxon>Fungi</taxon>
        <taxon>Dikarya</taxon>
        <taxon>Ascomycota</taxon>
        <taxon>Pezizomycotina</taxon>
        <taxon>Eurotiomycetes</taxon>
        <taxon>Eurotiomycetidae</taxon>
        <taxon>Eurotiales</taxon>
        <taxon>Aspergillaceae</taxon>
        <taxon>Penicillium</taxon>
    </lineage>
</organism>
<comment type="caution">
    <text evidence="1">The sequence shown here is derived from an EMBL/GenBank/DDBJ whole genome shotgun (WGS) entry which is preliminary data.</text>
</comment>
<reference evidence="2" key="1">
    <citation type="journal article" date="2017" name="Nat. Microbiol.">
        <title>Global analysis of biosynthetic gene clusters reveals vast potential of secondary metabolite production in Penicillium species.</title>
        <authorList>
            <person name="Nielsen J.C."/>
            <person name="Grijseels S."/>
            <person name="Prigent S."/>
            <person name="Ji B."/>
            <person name="Dainat J."/>
            <person name="Nielsen K.F."/>
            <person name="Frisvad J.C."/>
            <person name="Workman M."/>
            <person name="Nielsen J."/>
        </authorList>
    </citation>
    <scope>NUCLEOTIDE SEQUENCE [LARGE SCALE GENOMIC DNA]</scope>
    <source>
        <strain evidence="2">IBT 31811</strain>
    </source>
</reference>
<dbReference type="Proteomes" id="UP000191672">
    <property type="component" value="Unassembled WGS sequence"/>
</dbReference>
<evidence type="ECO:0000313" key="2">
    <source>
        <dbReference type="Proteomes" id="UP000191672"/>
    </source>
</evidence>
<proteinExistence type="predicted"/>
<sequence length="61" mass="7294">MDPIKRVAVIDILRTQAFFLNNTYYRHPNVSQEFKGAIILLRKLYLEATENVYTRHQIANW</sequence>
<dbReference type="EMBL" id="MDYN01000028">
    <property type="protein sequence ID" value="OQD81348.1"/>
    <property type="molecule type" value="Genomic_DNA"/>
</dbReference>
<name>A0A1V6PWF6_9EURO</name>
<keyword evidence="2" id="KW-1185">Reference proteome</keyword>
<dbReference type="AlphaFoldDB" id="A0A1V6PWF6"/>
<evidence type="ECO:0000313" key="1">
    <source>
        <dbReference type="EMBL" id="OQD81348.1"/>
    </source>
</evidence>
<gene>
    <name evidence="1" type="ORF">PENANT_c028G02449</name>
</gene>